<dbReference type="GO" id="GO:0005044">
    <property type="term" value="F:scavenger receptor activity"/>
    <property type="evidence" value="ECO:0007669"/>
    <property type="project" value="TreeGrafter"/>
</dbReference>
<dbReference type="GO" id="GO:0005737">
    <property type="term" value="C:cytoplasm"/>
    <property type="evidence" value="ECO:0007669"/>
    <property type="project" value="TreeGrafter"/>
</dbReference>
<reference evidence="8" key="1">
    <citation type="submission" date="2016-11" db="EMBL/GenBank/DDBJ databases">
        <title>Cloning and expression of a sensory neuron membrane protein gene from Tyrophagus putrescentiae Schrank.</title>
        <authorList>
            <person name="Qu S."/>
        </authorList>
    </citation>
    <scope>NUCLEOTIDE SEQUENCE</scope>
</reference>
<gene>
    <name evidence="8" type="primary">SNMP2</name>
</gene>
<comment type="similarity">
    <text evidence="2">Belongs to the CD36 family.</text>
</comment>
<evidence type="ECO:0000256" key="5">
    <source>
        <dbReference type="ARBA" id="ARBA00023136"/>
    </source>
</evidence>
<evidence type="ECO:0000313" key="8">
    <source>
        <dbReference type="EMBL" id="AUG84551.1"/>
    </source>
</evidence>
<dbReference type="Pfam" id="PF01130">
    <property type="entry name" value="CD36"/>
    <property type="match status" value="1"/>
</dbReference>
<dbReference type="PANTHER" id="PTHR11923">
    <property type="entry name" value="SCAVENGER RECEPTOR CLASS B TYPE-1 SR-B1"/>
    <property type="match status" value="1"/>
</dbReference>
<dbReference type="PRINTS" id="PR01609">
    <property type="entry name" value="CD36FAMILY"/>
</dbReference>
<dbReference type="GO" id="GO:0016020">
    <property type="term" value="C:membrane"/>
    <property type="evidence" value="ECO:0007669"/>
    <property type="project" value="UniProtKB-SubCell"/>
</dbReference>
<keyword evidence="3 7" id="KW-0812">Transmembrane</keyword>
<sequence length="398" mass="45431">MNKFIYISVGVVGAILLVLGAILHWAVIPKIIHNKVIDQMQLRNGTEAFERFSKLPVPLQWKMTFFEISNPEEFDKNKDVMKLKFNEKGPYVYDEHREKYEIEFSKDGFNVSYKEKRDYVFNAKLSGKGLSPDDSLKLVSPVFGIVSQLLSAYTDPRYMDASIKKRIQSIATDVVVKEIAFGTNDYLLSKSFFNDSTAPPLVQVVDTGKKDISQLFHFLKYGDSENGKQKVWNNVGPCNDIKGTDAVQFKPFLTEQDHLYAFEPMICKSFKLVHDPKVMQSTSIKGIDTIRYYATDDNFARIPENQCHCTEKNFDLCPADLLNLNNCGVAKGMMDMLVSSPYFQPFPENLRNTTIHAPLPMTYENYGTYVDVEPLTGVVLNARKRLQLYVQLKRGSIK</sequence>
<keyword evidence="6" id="KW-0325">Glycoprotein</keyword>
<dbReference type="PANTHER" id="PTHR11923:SF51">
    <property type="entry name" value="LYSOSOME MEMBRANE PROTEIN 2"/>
    <property type="match status" value="1"/>
</dbReference>
<organism evidence="8">
    <name type="scientific">Tyrophagus putrescentiae</name>
    <name type="common">Mold mite</name>
    <name type="synonym">Acarus putrescentiae</name>
    <dbReference type="NCBI Taxonomy" id="59818"/>
    <lineage>
        <taxon>Eukaryota</taxon>
        <taxon>Metazoa</taxon>
        <taxon>Ecdysozoa</taxon>
        <taxon>Arthropoda</taxon>
        <taxon>Chelicerata</taxon>
        <taxon>Arachnida</taxon>
        <taxon>Acari</taxon>
        <taxon>Acariformes</taxon>
        <taxon>Sarcoptiformes</taxon>
        <taxon>Astigmata</taxon>
        <taxon>Acaroidea</taxon>
        <taxon>Acaridae</taxon>
        <taxon>Tyrophaginae</taxon>
        <taxon>Tyrophagus</taxon>
    </lineage>
</organism>
<protein>
    <submittedName>
        <fullName evidence="8">Sensory neuron membrane protein</fullName>
    </submittedName>
</protein>
<keyword evidence="5 7" id="KW-0472">Membrane</keyword>
<dbReference type="AlphaFoldDB" id="A0A3S6QA56"/>
<keyword evidence="4 7" id="KW-1133">Transmembrane helix</keyword>
<evidence type="ECO:0000256" key="6">
    <source>
        <dbReference type="ARBA" id="ARBA00023180"/>
    </source>
</evidence>
<evidence type="ECO:0000256" key="7">
    <source>
        <dbReference type="SAM" id="Phobius"/>
    </source>
</evidence>
<dbReference type="EMBL" id="KY231204">
    <property type="protein sequence ID" value="AUG84551.1"/>
    <property type="molecule type" value="mRNA"/>
</dbReference>
<accession>A0A3S6QA56</accession>
<evidence type="ECO:0000256" key="2">
    <source>
        <dbReference type="ARBA" id="ARBA00010532"/>
    </source>
</evidence>
<evidence type="ECO:0000256" key="3">
    <source>
        <dbReference type="ARBA" id="ARBA00022692"/>
    </source>
</evidence>
<evidence type="ECO:0000256" key="4">
    <source>
        <dbReference type="ARBA" id="ARBA00022989"/>
    </source>
</evidence>
<proteinExistence type="evidence at transcript level"/>
<feature type="transmembrane region" description="Helical" evidence="7">
    <location>
        <begin position="6"/>
        <end position="27"/>
    </location>
</feature>
<evidence type="ECO:0000256" key="1">
    <source>
        <dbReference type="ARBA" id="ARBA00004370"/>
    </source>
</evidence>
<name>A0A3S6QA56_TYRPU</name>
<comment type="subcellular location">
    <subcellularLocation>
        <location evidence="1">Membrane</location>
    </subcellularLocation>
</comment>
<dbReference type="InterPro" id="IPR002159">
    <property type="entry name" value="CD36_fam"/>
</dbReference>